<feature type="non-terminal residue" evidence="3">
    <location>
        <position position="1"/>
    </location>
</feature>
<accession>A0A937X3E0</accession>
<gene>
    <name evidence="3" type="ORF">FJZ00_08665</name>
</gene>
<dbReference type="InterPro" id="IPR011659">
    <property type="entry name" value="WD40"/>
</dbReference>
<dbReference type="PANTHER" id="PTHR36842">
    <property type="entry name" value="PROTEIN TOLB HOMOLOG"/>
    <property type="match status" value="1"/>
</dbReference>
<comment type="similarity">
    <text evidence="1">Belongs to the TolB family.</text>
</comment>
<feature type="compositionally biased region" description="Low complexity" evidence="2">
    <location>
        <begin position="490"/>
        <end position="522"/>
    </location>
</feature>
<dbReference type="AlphaFoldDB" id="A0A937X3E0"/>
<evidence type="ECO:0000313" key="3">
    <source>
        <dbReference type="EMBL" id="MBM3275214.1"/>
    </source>
</evidence>
<dbReference type="EMBL" id="VGJX01000488">
    <property type="protein sequence ID" value="MBM3275214.1"/>
    <property type="molecule type" value="Genomic_DNA"/>
</dbReference>
<dbReference type="InterPro" id="IPR011042">
    <property type="entry name" value="6-blade_b-propeller_TolB-like"/>
</dbReference>
<name>A0A937X3E0_9BACT</name>
<comment type="caution">
    <text evidence="3">The sequence shown here is derived from an EMBL/GenBank/DDBJ whole genome shotgun (WGS) entry which is preliminary data.</text>
</comment>
<organism evidence="3 4">
    <name type="scientific">Candidatus Tanganyikabacteria bacterium</name>
    <dbReference type="NCBI Taxonomy" id="2961651"/>
    <lineage>
        <taxon>Bacteria</taxon>
        <taxon>Bacillati</taxon>
        <taxon>Candidatus Sericytochromatia</taxon>
        <taxon>Candidatus Tanganyikabacteria</taxon>
    </lineage>
</organism>
<evidence type="ECO:0000256" key="1">
    <source>
        <dbReference type="ARBA" id="ARBA00009820"/>
    </source>
</evidence>
<dbReference type="Pfam" id="PF07676">
    <property type="entry name" value="PD40"/>
    <property type="match status" value="3"/>
</dbReference>
<dbReference type="Gene3D" id="2.120.10.30">
    <property type="entry name" value="TolB, C-terminal domain"/>
    <property type="match status" value="2"/>
</dbReference>
<dbReference type="PANTHER" id="PTHR36842:SF1">
    <property type="entry name" value="PROTEIN TOLB"/>
    <property type="match status" value="1"/>
</dbReference>
<reference evidence="3 4" key="1">
    <citation type="submission" date="2019-03" db="EMBL/GenBank/DDBJ databases">
        <title>Lake Tanganyika Metagenome-Assembled Genomes (MAGs).</title>
        <authorList>
            <person name="Tran P."/>
        </authorList>
    </citation>
    <scope>NUCLEOTIDE SEQUENCE [LARGE SCALE GENOMIC DNA]</scope>
    <source>
        <strain evidence="3">K_DeepCast_65m_m2_236</strain>
    </source>
</reference>
<dbReference type="Proteomes" id="UP000703893">
    <property type="component" value="Unassembled WGS sequence"/>
</dbReference>
<protein>
    <submittedName>
        <fullName evidence="3">PD40 domain-containing protein</fullName>
    </submittedName>
</protein>
<sequence>LGRYDNWLKMVVVHEYTHVLHLRSAAGPGGIPGHINSAFIRAFLPEFSPLVNLDFLPDFTKEGLAVYWESALTGGGRAVEGQFDMVLRTQFTTGEPFSIDQASGKYSIDWAPGGVNYSYGTLFFKYLAAAHGPKAAANFTNDLGQFPWAGINVAMSRSTGRSMYDVWDETVGYFKDRYARQVGEIKKAPLTQSQAVTTDGRIHRHPRWLSNSRLLYTRSPLEGTAGLMATDLDGGNFEFVMPKSSRKDYSLTSDNSALYYYAGGDGPPLTSFWDLYRFDLRTKATKQVTHGQRAFCPAVSPDGEKLIAVLNGGGRNDLGMFDKFGKLLWRFRGPDFGAFSNPVWSPDGKWVALSQWTDGRTNVMIFDPVAKSLRAAAPEDSVQLFPAWSPDGKFVLYSSDRTGVTNLYAVRMSDGKMFRLTNVIGGAFDAAVSPDLTRLAFAEYEPGGYNIKIIPYKPETWAEAPKAGDLAAVPDILGSRIPRIDRNLLSPTSTSTPTSPATSTSASTPATTDGPATSAASRGGSGANLTASLDERTAKAPATPPEAYPVHLKSSTGSAIPEDVGSVDAAPEEAYNPLPSLLPRELWPRVVFDLDNTNAIGSNLPPISGLSGRLRGAGPIFVVQGYSQDVLRQHTYFFSTGGYFGISRFIGGFNYTNDQLPPSLSIGAQISPEVLGELPTTTSTKLLLGREERSVFAGISYPPITSPLIGGNWLGGTIANLNFRLRQ</sequence>
<evidence type="ECO:0000313" key="4">
    <source>
        <dbReference type="Proteomes" id="UP000703893"/>
    </source>
</evidence>
<evidence type="ECO:0000256" key="2">
    <source>
        <dbReference type="SAM" id="MobiDB-lite"/>
    </source>
</evidence>
<proteinExistence type="inferred from homology"/>
<feature type="non-terminal residue" evidence="3">
    <location>
        <position position="727"/>
    </location>
</feature>
<feature type="region of interest" description="Disordered" evidence="2">
    <location>
        <begin position="484"/>
        <end position="529"/>
    </location>
</feature>
<dbReference type="SUPFAM" id="SSF82171">
    <property type="entry name" value="DPP6 N-terminal domain-like"/>
    <property type="match status" value="1"/>
</dbReference>